<evidence type="ECO:0000313" key="2">
    <source>
        <dbReference type="Proteomes" id="UP000176998"/>
    </source>
</evidence>
<dbReference type="AlphaFoldDB" id="A0A1G4B5J3"/>
<comment type="caution">
    <text evidence="1">The sequence shown here is derived from an EMBL/GenBank/DDBJ whole genome shotgun (WGS) entry which is preliminary data.</text>
</comment>
<proteinExistence type="predicted"/>
<sequence length="71" mass="8505">MKEFMAKHADSWVALAREHGLEEGAAVEFNRDFLHMMLVECDFDREYDLTRSRDVWKDTEFLDSTVQYTRD</sequence>
<dbReference type="OrthoDB" id="1731983at2759"/>
<protein>
    <submittedName>
        <fullName evidence="1">Uncharacterized protein</fullName>
    </submittedName>
</protein>
<evidence type="ECO:0000313" key="1">
    <source>
        <dbReference type="EMBL" id="OHE96674.1"/>
    </source>
</evidence>
<dbReference type="RefSeq" id="XP_022473830.1">
    <property type="nucleotide sequence ID" value="XM_022619626.1"/>
</dbReference>
<dbReference type="GeneID" id="34561136"/>
<accession>A0A1G4B5J3</accession>
<dbReference type="STRING" id="1209926.A0A1G4B5J3"/>
<reference evidence="1 2" key="1">
    <citation type="submission" date="2016-09" db="EMBL/GenBank/DDBJ databases">
        <authorList>
            <person name="Capua I."/>
            <person name="De Benedictis P."/>
            <person name="Joannis T."/>
            <person name="Lombin L.H."/>
            <person name="Cattoli G."/>
        </authorList>
    </citation>
    <scope>NUCLEOTIDE SEQUENCE [LARGE SCALE GENOMIC DNA]</scope>
    <source>
        <strain evidence="1 2">IMI 309357</strain>
    </source>
</reference>
<gene>
    <name evidence="1" type="ORF">CORC01_07991</name>
</gene>
<organism evidence="1 2">
    <name type="scientific">Colletotrichum orchidophilum</name>
    <dbReference type="NCBI Taxonomy" id="1209926"/>
    <lineage>
        <taxon>Eukaryota</taxon>
        <taxon>Fungi</taxon>
        <taxon>Dikarya</taxon>
        <taxon>Ascomycota</taxon>
        <taxon>Pezizomycotina</taxon>
        <taxon>Sordariomycetes</taxon>
        <taxon>Hypocreomycetidae</taxon>
        <taxon>Glomerellales</taxon>
        <taxon>Glomerellaceae</taxon>
        <taxon>Colletotrichum</taxon>
    </lineage>
</organism>
<dbReference type="EMBL" id="MJBS01000066">
    <property type="protein sequence ID" value="OHE96674.1"/>
    <property type="molecule type" value="Genomic_DNA"/>
</dbReference>
<name>A0A1G4B5J3_9PEZI</name>
<dbReference type="Proteomes" id="UP000176998">
    <property type="component" value="Unassembled WGS sequence"/>
</dbReference>
<keyword evidence="2" id="KW-1185">Reference proteome</keyword>